<protein>
    <submittedName>
        <fullName evidence="2">BZ3500_MvSof-1268-A1-R1_Chr12-2g03779 protein</fullName>
    </submittedName>
</protein>
<evidence type="ECO:0000313" key="3">
    <source>
        <dbReference type="Proteomes" id="UP000249723"/>
    </source>
</evidence>
<organism evidence="2 3">
    <name type="scientific">Microbotryum saponariae</name>
    <dbReference type="NCBI Taxonomy" id="289078"/>
    <lineage>
        <taxon>Eukaryota</taxon>
        <taxon>Fungi</taxon>
        <taxon>Dikarya</taxon>
        <taxon>Basidiomycota</taxon>
        <taxon>Pucciniomycotina</taxon>
        <taxon>Microbotryomycetes</taxon>
        <taxon>Microbotryales</taxon>
        <taxon>Microbotryaceae</taxon>
        <taxon>Microbotryum</taxon>
    </lineage>
</organism>
<evidence type="ECO:0000256" key="1">
    <source>
        <dbReference type="SAM" id="MobiDB-lite"/>
    </source>
</evidence>
<feature type="region of interest" description="Disordered" evidence="1">
    <location>
        <begin position="1"/>
        <end position="109"/>
    </location>
</feature>
<name>A0A2X0KQ91_9BASI</name>
<keyword evidence="3" id="KW-1185">Reference proteome</keyword>
<gene>
    <name evidence="2" type="ORF">BZ3500_MVSOF-1268-A1-R1_CHR12-2G03779</name>
</gene>
<dbReference type="AlphaFoldDB" id="A0A2X0KQ91"/>
<sequence>MIDTGSFVHVQWSKTPPHNRRQIGGKPTMVPTRRCRDLSNAIAGDEDAREHEERSFLPHRGSSPVDAPGRRSVSPGAGGERSRDTSIAPTIIESGDEEEEVSDDENTQGGTFTTAVIKKDLQSRGLQCTDYMIEYARLGRQGGNPLKRRLQGEMMMNMLIMVHDQMRRPVAALTARDFKSKFRSHAKTMLSTPRLTNFYNGATGVLKKYLLANQIIDSGRDEHDDGYRKVVSAAIAEVVADARREFAGRSFGDLVDERRDVGKFLTQLYTPQIQFALDWEKEDKGTRSKFFIGLQNYLVKVGKRLGAKLDKEPNFGIRTYLWTKYVEPTRRSAAASKFGTAKDWKQPLARLQTTKDDAQSQMFLLVAKTSLDIYQAARKSQSTASRAD</sequence>
<feature type="compositionally biased region" description="Basic and acidic residues" evidence="1">
    <location>
        <begin position="46"/>
        <end position="56"/>
    </location>
</feature>
<accession>A0A2X0KQ91</accession>
<evidence type="ECO:0000313" key="2">
    <source>
        <dbReference type="EMBL" id="SCZ94248.1"/>
    </source>
</evidence>
<reference evidence="3" key="1">
    <citation type="submission" date="2016-10" db="EMBL/GenBank/DDBJ databases">
        <authorList>
            <person name="Jeantristanb JTB J.-T."/>
            <person name="Ricardo R."/>
        </authorList>
    </citation>
    <scope>NUCLEOTIDE SEQUENCE [LARGE SCALE GENOMIC DNA]</scope>
</reference>
<dbReference type="Proteomes" id="UP000249723">
    <property type="component" value="Unassembled WGS sequence"/>
</dbReference>
<dbReference type="EMBL" id="FMWP01000052">
    <property type="protein sequence ID" value="SCZ94248.1"/>
    <property type="molecule type" value="Genomic_DNA"/>
</dbReference>
<feature type="compositionally biased region" description="Acidic residues" evidence="1">
    <location>
        <begin position="94"/>
        <end position="106"/>
    </location>
</feature>
<proteinExistence type="predicted"/>